<evidence type="ECO:0000259" key="2">
    <source>
        <dbReference type="PROSITE" id="PS50968"/>
    </source>
</evidence>
<dbReference type="AlphaFoldDB" id="I4D5P1"/>
<evidence type="ECO:0000313" key="4">
    <source>
        <dbReference type="Proteomes" id="UP000002892"/>
    </source>
</evidence>
<proteinExistence type="predicted"/>
<dbReference type="SUPFAM" id="SSF51230">
    <property type="entry name" value="Single hybrid motif"/>
    <property type="match status" value="1"/>
</dbReference>
<feature type="domain" description="Lipoyl-binding" evidence="2">
    <location>
        <begin position="1"/>
        <end position="69"/>
    </location>
</feature>
<organism evidence="3 4">
    <name type="scientific">Desulfosporosinus acidiphilus (strain DSM 22704 / JCM 16185 / SJ4)</name>
    <dbReference type="NCBI Taxonomy" id="646529"/>
    <lineage>
        <taxon>Bacteria</taxon>
        <taxon>Bacillati</taxon>
        <taxon>Bacillota</taxon>
        <taxon>Clostridia</taxon>
        <taxon>Eubacteriales</taxon>
        <taxon>Desulfitobacteriaceae</taxon>
        <taxon>Desulfosporosinus</taxon>
    </lineage>
</organism>
<dbReference type="CDD" id="cd06850">
    <property type="entry name" value="biotinyl_domain"/>
    <property type="match status" value="1"/>
</dbReference>
<dbReference type="STRING" id="646529.Desaci_2150"/>
<dbReference type="OrthoDB" id="9812676at2"/>
<accession>I4D5P1</accession>
<protein>
    <submittedName>
        <fullName evidence="3">Acetyl/propionyl-CoA carboxylase, alpha subunit</fullName>
    </submittedName>
</protein>
<dbReference type="KEGG" id="dai:Desaci_2150"/>
<dbReference type="InterPro" id="IPR011053">
    <property type="entry name" value="Single_hybrid_motif"/>
</dbReference>
<reference evidence="3 4" key="1">
    <citation type="journal article" date="2012" name="J. Bacteriol.">
        <title>Complete genome sequences of Desulfosporosinus orientis DSM765T, Desulfosporosinus youngiae DSM17734T, Desulfosporosinus meridiei DSM13257T, and Desulfosporosinus acidiphilus DSM22704T.</title>
        <authorList>
            <person name="Pester M."/>
            <person name="Brambilla E."/>
            <person name="Alazard D."/>
            <person name="Rattei T."/>
            <person name="Weinmaier T."/>
            <person name="Han J."/>
            <person name="Lucas S."/>
            <person name="Lapidus A."/>
            <person name="Cheng J.F."/>
            <person name="Goodwin L."/>
            <person name="Pitluck S."/>
            <person name="Peters L."/>
            <person name="Ovchinnikova G."/>
            <person name="Teshima H."/>
            <person name="Detter J.C."/>
            <person name="Han C.S."/>
            <person name="Tapia R."/>
            <person name="Land M.L."/>
            <person name="Hauser L."/>
            <person name="Kyrpides N.C."/>
            <person name="Ivanova N.N."/>
            <person name="Pagani I."/>
            <person name="Huntmann M."/>
            <person name="Wei C.L."/>
            <person name="Davenport K.W."/>
            <person name="Daligault H."/>
            <person name="Chain P.S."/>
            <person name="Chen A."/>
            <person name="Mavromatis K."/>
            <person name="Markowitz V."/>
            <person name="Szeto E."/>
            <person name="Mikhailova N."/>
            <person name="Pati A."/>
            <person name="Wagner M."/>
            <person name="Woyke T."/>
            <person name="Ollivier B."/>
            <person name="Klenk H.P."/>
            <person name="Spring S."/>
            <person name="Loy A."/>
        </authorList>
    </citation>
    <scope>NUCLEOTIDE SEQUENCE [LARGE SCALE GENOMIC DNA]</scope>
    <source>
        <strain evidence="4">DSM 22704 / JCM 16185 / SJ4</strain>
    </source>
</reference>
<dbReference type="InterPro" id="IPR050709">
    <property type="entry name" value="Biotin_Carboxyl_Carrier/Decarb"/>
</dbReference>
<evidence type="ECO:0000313" key="3">
    <source>
        <dbReference type="EMBL" id="AFM41115.1"/>
    </source>
</evidence>
<dbReference type="PROSITE" id="PS50968">
    <property type="entry name" value="BIOTINYL_LIPOYL"/>
    <property type="match status" value="1"/>
</dbReference>
<keyword evidence="1" id="KW-0092">Biotin</keyword>
<dbReference type="Pfam" id="PF00364">
    <property type="entry name" value="Biotin_lipoyl"/>
    <property type="match status" value="1"/>
</dbReference>
<gene>
    <name evidence="3" type="ordered locus">Desaci_2150</name>
</gene>
<dbReference type="EMBL" id="CP003639">
    <property type="protein sequence ID" value="AFM41115.1"/>
    <property type="molecule type" value="Genomic_DNA"/>
</dbReference>
<dbReference type="PANTHER" id="PTHR45266:SF3">
    <property type="entry name" value="OXALOACETATE DECARBOXYLASE ALPHA CHAIN"/>
    <property type="match status" value="1"/>
</dbReference>
<dbReference type="Proteomes" id="UP000002892">
    <property type="component" value="Chromosome"/>
</dbReference>
<sequence>MKILSSMSGLINNILVAEGTKLKSGDVVAVVESMKMLIDIKSEATGTVTKVNCQLEEFVQEGQVLFELED</sequence>
<evidence type="ECO:0000256" key="1">
    <source>
        <dbReference type="ARBA" id="ARBA00023267"/>
    </source>
</evidence>
<dbReference type="PANTHER" id="PTHR45266">
    <property type="entry name" value="OXALOACETATE DECARBOXYLASE ALPHA CHAIN"/>
    <property type="match status" value="1"/>
</dbReference>
<dbReference type="InterPro" id="IPR000089">
    <property type="entry name" value="Biotin_lipoyl"/>
</dbReference>
<name>I4D5P1_DESAJ</name>
<dbReference type="HOGENOM" id="CLU_016733_9_1_9"/>
<dbReference type="Gene3D" id="2.40.50.100">
    <property type="match status" value="1"/>
</dbReference>
<keyword evidence="4" id="KW-1185">Reference proteome</keyword>
<dbReference type="eggNOG" id="COG4770">
    <property type="taxonomic scope" value="Bacteria"/>
</dbReference>